<comment type="caution">
    <text evidence="1">The sequence shown here is derived from an EMBL/GenBank/DDBJ whole genome shotgun (WGS) entry which is preliminary data.</text>
</comment>
<name>A0A9P9WAK7_9PEZI</name>
<dbReference type="AlphaFoldDB" id="A0A9P9WAK7"/>
<evidence type="ECO:0000313" key="2">
    <source>
        <dbReference type="Proteomes" id="UP000829685"/>
    </source>
</evidence>
<protein>
    <submittedName>
        <fullName evidence="1">Uncharacterized protein</fullName>
    </submittedName>
</protein>
<accession>A0A9P9WAK7</accession>
<gene>
    <name evidence="1" type="ORF">JX265_012499</name>
</gene>
<keyword evidence="2" id="KW-1185">Reference proteome</keyword>
<dbReference type="Proteomes" id="UP000829685">
    <property type="component" value="Unassembled WGS sequence"/>
</dbReference>
<proteinExistence type="predicted"/>
<dbReference type="EMBL" id="JAFIMR010000054">
    <property type="protein sequence ID" value="KAI1854330.1"/>
    <property type="molecule type" value="Genomic_DNA"/>
</dbReference>
<sequence>MIQLGDLVAEFEPVPRFDWLRLYSTCVGAVTSFSLSSSMAVPCRQRVAAVGSPAAQPRRLLAARCAPGPSGPRRRLQQCSSACARTTPEARARPETPQFLFLINREDLQAQGATLKRWLSLRPLPFAVALHQILGPSSSRKHSNSWSQSEGSFSLISTSSSTKVRAAVCDFPHCIHTASASPRPWNPSYISTFYTNEQPPVAVRRLDVSSLVIEYTLTDLEPPSSPVEAHRDTSFVSFRLSIAIPTAQSHYSSLINTVA</sequence>
<evidence type="ECO:0000313" key="1">
    <source>
        <dbReference type="EMBL" id="KAI1854330.1"/>
    </source>
</evidence>
<reference evidence="1" key="1">
    <citation type="submission" date="2021-03" db="EMBL/GenBank/DDBJ databases">
        <title>Revisited historic fungal species revealed as producer of novel bioactive compounds through whole genome sequencing and comparative genomics.</title>
        <authorList>
            <person name="Vignolle G.A."/>
            <person name="Hochenegger N."/>
            <person name="Mach R.L."/>
            <person name="Mach-Aigner A.R."/>
            <person name="Javad Rahimi M."/>
            <person name="Salim K.A."/>
            <person name="Chan C.M."/>
            <person name="Lim L.B.L."/>
            <person name="Cai F."/>
            <person name="Druzhinina I.S."/>
            <person name="U'Ren J.M."/>
            <person name="Derntl C."/>
        </authorList>
    </citation>
    <scope>NUCLEOTIDE SEQUENCE</scope>
    <source>
        <strain evidence="1">TUCIM 5799</strain>
    </source>
</reference>
<organism evidence="1 2">
    <name type="scientific">Neoarthrinium moseri</name>
    <dbReference type="NCBI Taxonomy" id="1658444"/>
    <lineage>
        <taxon>Eukaryota</taxon>
        <taxon>Fungi</taxon>
        <taxon>Dikarya</taxon>
        <taxon>Ascomycota</taxon>
        <taxon>Pezizomycotina</taxon>
        <taxon>Sordariomycetes</taxon>
        <taxon>Xylariomycetidae</taxon>
        <taxon>Amphisphaeriales</taxon>
        <taxon>Apiosporaceae</taxon>
        <taxon>Neoarthrinium</taxon>
    </lineage>
</organism>